<accession>A0A816ILJ4</accession>
<dbReference type="Proteomes" id="UP001295469">
    <property type="component" value="Chromosome C03"/>
</dbReference>
<gene>
    <name evidence="1" type="ORF">DARMORV10_C03P72620.1</name>
</gene>
<organism evidence="1">
    <name type="scientific">Brassica napus</name>
    <name type="common">Rape</name>
    <dbReference type="NCBI Taxonomy" id="3708"/>
    <lineage>
        <taxon>Eukaryota</taxon>
        <taxon>Viridiplantae</taxon>
        <taxon>Streptophyta</taxon>
        <taxon>Embryophyta</taxon>
        <taxon>Tracheophyta</taxon>
        <taxon>Spermatophyta</taxon>
        <taxon>Magnoliopsida</taxon>
        <taxon>eudicotyledons</taxon>
        <taxon>Gunneridae</taxon>
        <taxon>Pentapetalae</taxon>
        <taxon>rosids</taxon>
        <taxon>malvids</taxon>
        <taxon>Brassicales</taxon>
        <taxon>Brassicaceae</taxon>
        <taxon>Brassiceae</taxon>
        <taxon>Brassica</taxon>
    </lineage>
</organism>
<sequence length="62" mass="7007">MEIEKENPTLSIIVTVPESESKSATVQSEIIFPYPNKPSLIFCPNPTFPFFTCELKPSVNYL</sequence>
<dbReference type="AlphaFoldDB" id="A0A816ILJ4"/>
<dbReference type="EMBL" id="HG994367">
    <property type="protein sequence ID" value="CAF1709082.1"/>
    <property type="molecule type" value="Genomic_DNA"/>
</dbReference>
<proteinExistence type="predicted"/>
<evidence type="ECO:0000313" key="1">
    <source>
        <dbReference type="EMBL" id="CAF1709082.1"/>
    </source>
</evidence>
<protein>
    <submittedName>
        <fullName evidence="1">(rape) hypothetical protein</fullName>
    </submittedName>
</protein>
<name>A0A816ILJ4_BRANA</name>
<reference evidence="1" key="1">
    <citation type="submission" date="2021-01" db="EMBL/GenBank/DDBJ databases">
        <authorList>
            <consortium name="Genoscope - CEA"/>
            <person name="William W."/>
        </authorList>
    </citation>
    <scope>NUCLEOTIDE SEQUENCE</scope>
</reference>